<evidence type="ECO:0000256" key="3">
    <source>
        <dbReference type="ARBA" id="ARBA00022553"/>
    </source>
</evidence>
<dbReference type="Gene3D" id="1.10.287.130">
    <property type="match status" value="1"/>
</dbReference>
<evidence type="ECO:0000256" key="4">
    <source>
        <dbReference type="ARBA" id="ARBA00022679"/>
    </source>
</evidence>
<dbReference type="InterPro" id="IPR036097">
    <property type="entry name" value="HisK_dim/P_sf"/>
</dbReference>
<dbReference type="Pfam" id="PF02518">
    <property type="entry name" value="HATPase_c"/>
    <property type="match status" value="1"/>
</dbReference>
<dbReference type="SMART" id="SM00387">
    <property type="entry name" value="HATPase_c"/>
    <property type="match status" value="1"/>
</dbReference>
<gene>
    <name evidence="11" type="ORF">DJ019_11725</name>
</gene>
<reference evidence="11 12" key="1">
    <citation type="submission" date="2018-05" db="EMBL/GenBank/DDBJ databases">
        <authorList>
            <person name="Lanie J.A."/>
            <person name="Ng W.-L."/>
            <person name="Kazmierczak K.M."/>
            <person name="Andrzejewski T.M."/>
            <person name="Davidsen T.M."/>
            <person name="Wayne K.J."/>
            <person name="Tettelin H."/>
            <person name="Glass J.I."/>
            <person name="Rusch D."/>
            <person name="Podicherti R."/>
            <person name="Tsui H.-C.T."/>
            <person name="Winkler M.E."/>
        </authorList>
    </citation>
    <scope>NUCLEOTIDE SEQUENCE [LARGE SCALE GENOMIC DNA]</scope>
    <source>
        <strain evidence="11 12">BUT-10</strain>
    </source>
</reference>
<dbReference type="InterPro" id="IPR005467">
    <property type="entry name" value="His_kinase_dom"/>
</dbReference>
<keyword evidence="4" id="KW-0808">Transferase</keyword>
<organism evidence="11 12">
    <name type="scientific">Phenylobacterium kunshanense</name>
    <dbReference type="NCBI Taxonomy" id="1445034"/>
    <lineage>
        <taxon>Bacteria</taxon>
        <taxon>Pseudomonadati</taxon>
        <taxon>Pseudomonadota</taxon>
        <taxon>Alphaproteobacteria</taxon>
        <taxon>Caulobacterales</taxon>
        <taxon>Caulobacteraceae</taxon>
        <taxon>Phenylobacterium</taxon>
    </lineage>
</organism>
<comment type="catalytic activity">
    <reaction evidence="1">
        <text>ATP + protein L-histidine = ADP + protein N-phospho-L-histidine.</text>
        <dbReference type="EC" id="2.7.13.3"/>
    </reaction>
</comment>
<evidence type="ECO:0000256" key="7">
    <source>
        <dbReference type="ARBA" id="ARBA00022840"/>
    </source>
</evidence>
<dbReference type="RefSeq" id="WP_111276215.1">
    <property type="nucleotide sequence ID" value="NZ_QFYS01000004.1"/>
</dbReference>
<dbReference type="SUPFAM" id="SSF55874">
    <property type="entry name" value="ATPase domain of HSP90 chaperone/DNA topoisomerase II/histidine kinase"/>
    <property type="match status" value="1"/>
</dbReference>
<dbReference type="Proteomes" id="UP000249524">
    <property type="component" value="Unassembled WGS sequence"/>
</dbReference>
<dbReference type="SMART" id="SM00388">
    <property type="entry name" value="HisKA"/>
    <property type="match status" value="1"/>
</dbReference>
<dbReference type="GO" id="GO:0005524">
    <property type="term" value="F:ATP binding"/>
    <property type="evidence" value="ECO:0007669"/>
    <property type="project" value="UniProtKB-KW"/>
</dbReference>
<dbReference type="PANTHER" id="PTHR43065">
    <property type="entry name" value="SENSOR HISTIDINE KINASE"/>
    <property type="match status" value="1"/>
</dbReference>
<proteinExistence type="predicted"/>
<dbReference type="PRINTS" id="PR00344">
    <property type="entry name" value="BCTRLSENSOR"/>
</dbReference>
<keyword evidence="8" id="KW-0902">Two-component regulatory system</keyword>
<feature type="domain" description="Histidine kinase" evidence="10">
    <location>
        <begin position="77"/>
        <end position="290"/>
    </location>
</feature>
<dbReference type="PROSITE" id="PS50109">
    <property type="entry name" value="HIS_KIN"/>
    <property type="match status" value="1"/>
</dbReference>
<evidence type="ECO:0000256" key="9">
    <source>
        <dbReference type="SAM" id="MobiDB-lite"/>
    </source>
</evidence>
<keyword evidence="6" id="KW-0418">Kinase</keyword>
<evidence type="ECO:0000256" key="6">
    <source>
        <dbReference type="ARBA" id="ARBA00022777"/>
    </source>
</evidence>
<dbReference type="PANTHER" id="PTHR43065:SF10">
    <property type="entry name" value="PEROXIDE STRESS-ACTIVATED HISTIDINE KINASE MAK3"/>
    <property type="match status" value="1"/>
</dbReference>
<evidence type="ECO:0000256" key="5">
    <source>
        <dbReference type="ARBA" id="ARBA00022741"/>
    </source>
</evidence>
<dbReference type="AlphaFoldDB" id="A0A328BG85"/>
<name>A0A328BG85_9CAUL</name>
<evidence type="ECO:0000256" key="8">
    <source>
        <dbReference type="ARBA" id="ARBA00023012"/>
    </source>
</evidence>
<dbReference type="EMBL" id="QFYS01000004">
    <property type="protein sequence ID" value="RAK65619.1"/>
    <property type="molecule type" value="Genomic_DNA"/>
</dbReference>
<keyword evidence="7" id="KW-0067">ATP-binding</keyword>
<dbReference type="EC" id="2.7.13.3" evidence="2"/>
<dbReference type="CDD" id="cd00082">
    <property type="entry name" value="HisKA"/>
    <property type="match status" value="1"/>
</dbReference>
<dbReference type="InterPro" id="IPR003594">
    <property type="entry name" value="HATPase_dom"/>
</dbReference>
<keyword evidence="5" id="KW-0547">Nucleotide-binding</keyword>
<feature type="region of interest" description="Disordered" evidence="9">
    <location>
        <begin position="36"/>
        <end position="58"/>
    </location>
</feature>
<dbReference type="Gene3D" id="3.30.565.10">
    <property type="entry name" value="Histidine kinase-like ATPase, C-terminal domain"/>
    <property type="match status" value="1"/>
</dbReference>
<comment type="caution">
    <text evidence="11">The sequence shown here is derived from an EMBL/GenBank/DDBJ whole genome shotgun (WGS) entry which is preliminary data.</text>
</comment>
<dbReference type="OrthoDB" id="9789238at2"/>
<accession>A0A328BG85</accession>
<dbReference type="Pfam" id="PF00512">
    <property type="entry name" value="HisKA"/>
    <property type="match status" value="1"/>
</dbReference>
<keyword evidence="12" id="KW-1185">Reference proteome</keyword>
<dbReference type="InterPro" id="IPR004358">
    <property type="entry name" value="Sig_transdc_His_kin-like_C"/>
</dbReference>
<keyword evidence="3" id="KW-0597">Phosphoprotein</keyword>
<evidence type="ECO:0000259" key="10">
    <source>
        <dbReference type="PROSITE" id="PS50109"/>
    </source>
</evidence>
<evidence type="ECO:0000313" key="11">
    <source>
        <dbReference type="EMBL" id="RAK65619.1"/>
    </source>
</evidence>
<evidence type="ECO:0000313" key="12">
    <source>
        <dbReference type="Proteomes" id="UP000249524"/>
    </source>
</evidence>
<dbReference type="InterPro" id="IPR036890">
    <property type="entry name" value="HATPase_C_sf"/>
</dbReference>
<sequence>MKRTATSTTDWAAAAARVPGVILARGLEALARLSQSAAERLDPHPTASPEPPAARVGSPLQVARAARLNAMGEMAATLAHELSQPLAAISNYAAAAHRLAPEGRADGDLADLLARVTDQADRAARIVARIRQGAGQGELTASPEALPDLFAEIIDVAMADVAKESVILRYEFDPDAELVLADRVQVQQVVLNLLRNAFEAMADASWRELRIGAAPEGEHHVRIHVIDSGAGIPRELADRLFEPFVTDKPQGMGVGLSISRAIVEAHGGRIWAQRAAGGGAAFYFTLPRAAAARPSPQTVAVRHGKAALRPAT</sequence>
<evidence type="ECO:0000256" key="2">
    <source>
        <dbReference type="ARBA" id="ARBA00012438"/>
    </source>
</evidence>
<dbReference type="GO" id="GO:0000155">
    <property type="term" value="F:phosphorelay sensor kinase activity"/>
    <property type="evidence" value="ECO:0007669"/>
    <property type="project" value="InterPro"/>
</dbReference>
<evidence type="ECO:0000256" key="1">
    <source>
        <dbReference type="ARBA" id="ARBA00000085"/>
    </source>
</evidence>
<dbReference type="SUPFAM" id="SSF47384">
    <property type="entry name" value="Homodimeric domain of signal transducing histidine kinase"/>
    <property type="match status" value="1"/>
</dbReference>
<dbReference type="InterPro" id="IPR003661">
    <property type="entry name" value="HisK_dim/P_dom"/>
</dbReference>
<protein>
    <recommendedName>
        <fullName evidence="2">histidine kinase</fullName>
        <ecNumber evidence="2">2.7.13.3</ecNumber>
    </recommendedName>
</protein>